<evidence type="ECO:0000313" key="2">
    <source>
        <dbReference type="EMBL" id="KAK2099319.1"/>
    </source>
</evidence>
<dbReference type="EMBL" id="JASSZA010000011">
    <property type="protein sequence ID" value="KAK2099319.1"/>
    <property type="molecule type" value="Genomic_DNA"/>
</dbReference>
<evidence type="ECO:0000256" key="1">
    <source>
        <dbReference type="SAM" id="MobiDB-lite"/>
    </source>
</evidence>
<reference evidence="2 3" key="1">
    <citation type="submission" date="2023-05" db="EMBL/GenBank/DDBJ databases">
        <title>B98-5 Cell Line De Novo Hybrid Assembly: An Optical Mapping Approach.</title>
        <authorList>
            <person name="Kananen K."/>
            <person name="Auerbach J.A."/>
            <person name="Kautto E."/>
            <person name="Blachly J.S."/>
        </authorList>
    </citation>
    <scope>NUCLEOTIDE SEQUENCE [LARGE SCALE GENOMIC DNA]</scope>
    <source>
        <strain evidence="2">B95-8</strain>
        <tissue evidence="2">Cell line</tissue>
    </source>
</reference>
<name>A0ABQ9UQF8_SAGOE</name>
<proteinExistence type="predicted"/>
<dbReference type="Proteomes" id="UP001266305">
    <property type="component" value="Unassembled WGS sequence"/>
</dbReference>
<feature type="region of interest" description="Disordered" evidence="1">
    <location>
        <begin position="1"/>
        <end position="56"/>
    </location>
</feature>
<comment type="caution">
    <text evidence="2">The sequence shown here is derived from an EMBL/GenBank/DDBJ whole genome shotgun (WGS) entry which is preliminary data.</text>
</comment>
<keyword evidence="3" id="KW-1185">Reference proteome</keyword>
<accession>A0ABQ9UQF8</accession>
<protein>
    <submittedName>
        <fullName evidence="2">Uncharacterized protein</fullName>
    </submittedName>
</protein>
<evidence type="ECO:0000313" key="3">
    <source>
        <dbReference type="Proteomes" id="UP001266305"/>
    </source>
</evidence>
<feature type="compositionally biased region" description="Basic and acidic residues" evidence="1">
    <location>
        <begin position="7"/>
        <end position="21"/>
    </location>
</feature>
<organism evidence="2 3">
    <name type="scientific">Saguinus oedipus</name>
    <name type="common">Cotton-top tamarin</name>
    <name type="synonym">Oedipomidas oedipus</name>
    <dbReference type="NCBI Taxonomy" id="9490"/>
    <lineage>
        <taxon>Eukaryota</taxon>
        <taxon>Metazoa</taxon>
        <taxon>Chordata</taxon>
        <taxon>Craniata</taxon>
        <taxon>Vertebrata</taxon>
        <taxon>Euteleostomi</taxon>
        <taxon>Mammalia</taxon>
        <taxon>Eutheria</taxon>
        <taxon>Euarchontoglires</taxon>
        <taxon>Primates</taxon>
        <taxon>Haplorrhini</taxon>
        <taxon>Platyrrhini</taxon>
        <taxon>Cebidae</taxon>
        <taxon>Callitrichinae</taxon>
        <taxon>Saguinus</taxon>
    </lineage>
</organism>
<feature type="compositionally biased region" description="Polar residues" evidence="1">
    <location>
        <begin position="25"/>
        <end position="37"/>
    </location>
</feature>
<sequence length="103" mass="11154">MSSHGPPDPRDSARNKSEDPGAGRSRSSPLSGHTSRLSLRDPRQSSAAPLNGPRMLPPCVNLEHHCPMQTQDATTPCKPGMPPPCVDLEHYHSMRIHWALGTG</sequence>
<gene>
    <name evidence="2" type="ORF">P7K49_024770</name>
</gene>